<dbReference type="EMBL" id="KZ679007">
    <property type="protein sequence ID" value="PSS25066.1"/>
    <property type="molecule type" value="Genomic_DNA"/>
</dbReference>
<reference evidence="1 2" key="1">
    <citation type="journal article" date="2018" name="New Phytol.">
        <title>Comparative genomics and transcriptomics depict ericoid mycorrhizal fungi as versatile saprotrophs and plant mutualists.</title>
        <authorList>
            <person name="Martino E."/>
            <person name="Morin E."/>
            <person name="Grelet G.A."/>
            <person name="Kuo A."/>
            <person name="Kohler A."/>
            <person name="Daghino S."/>
            <person name="Barry K.W."/>
            <person name="Cichocki N."/>
            <person name="Clum A."/>
            <person name="Dockter R.B."/>
            <person name="Hainaut M."/>
            <person name="Kuo R.C."/>
            <person name="LaButti K."/>
            <person name="Lindahl B.D."/>
            <person name="Lindquist E.A."/>
            <person name="Lipzen A."/>
            <person name="Khouja H.R."/>
            <person name="Magnuson J."/>
            <person name="Murat C."/>
            <person name="Ohm R.A."/>
            <person name="Singer S.W."/>
            <person name="Spatafora J.W."/>
            <person name="Wang M."/>
            <person name="Veneault-Fourrey C."/>
            <person name="Henrissat B."/>
            <person name="Grigoriev I.V."/>
            <person name="Martin F.M."/>
            <person name="Perotto S."/>
        </authorList>
    </citation>
    <scope>NUCLEOTIDE SEQUENCE [LARGE SCALE GENOMIC DNA]</scope>
    <source>
        <strain evidence="1 2">ATCC 22711</strain>
    </source>
</reference>
<dbReference type="RefSeq" id="XP_024723665.1">
    <property type="nucleotide sequence ID" value="XM_024865158.1"/>
</dbReference>
<proteinExistence type="predicted"/>
<sequence length="210" mass="22939">MPSLKRARYNNVSQVKLCISYCAVARNANYDQYETKPPPAATTIIIFLVITRLLDCWVDLIGIPAPPSTTDGTQETRDGGMLLAPIDPVTYQEGYYCFFFFLPRSPAVWTRDNCGLDNYDALVTYPGSPYYCGSGKISCDSKQIAQLSCPLISLYPWDRGVERGEAIRGPRTIGGMVHGRPAVVTMGSAADACSIYVFKNVSGAIQADAI</sequence>
<name>A0A2T3B9R5_AMORE</name>
<dbReference type="AlphaFoldDB" id="A0A2T3B9R5"/>
<protein>
    <submittedName>
        <fullName evidence="1">Uncharacterized protein</fullName>
    </submittedName>
</protein>
<dbReference type="Proteomes" id="UP000241818">
    <property type="component" value="Unassembled WGS sequence"/>
</dbReference>
<dbReference type="InParanoid" id="A0A2T3B9R5"/>
<gene>
    <name evidence="1" type="ORF">M430DRAFT_24914</name>
</gene>
<keyword evidence="2" id="KW-1185">Reference proteome</keyword>
<dbReference type="GeneID" id="36573239"/>
<evidence type="ECO:0000313" key="2">
    <source>
        <dbReference type="Proteomes" id="UP000241818"/>
    </source>
</evidence>
<accession>A0A2T3B9R5</accession>
<organism evidence="1 2">
    <name type="scientific">Amorphotheca resinae ATCC 22711</name>
    <dbReference type="NCBI Taxonomy" id="857342"/>
    <lineage>
        <taxon>Eukaryota</taxon>
        <taxon>Fungi</taxon>
        <taxon>Dikarya</taxon>
        <taxon>Ascomycota</taxon>
        <taxon>Pezizomycotina</taxon>
        <taxon>Leotiomycetes</taxon>
        <taxon>Helotiales</taxon>
        <taxon>Amorphothecaceae</taxon>
        <taxon>Amorphotheca</taxon>
    </lineage>
</organism>
<evidence type="ECO:0000313" key="1">
    <source>
        <dbReference type="EMBL" id="PSS25066.1"/>
    </source>
</evidence>